<comment type="caution">
    <text evidence="5">The sequence shown here is derived from an EMBL/GenBank/DDBJ whole genome shotgun (WGS) entry which is preliminary data.</text>
</comment>
<proteinExistence type="predicted"/>
<feature type="domain" description="EF-hand" evidence="4">
    <location>
        <begin position="407"/>
        <end position="442"/>
    </location>
</feature>
<dbReference type="Gene3D" id="1.10.238.10">
    <property type="entry name" value="EF-hand"/>
    <property type="match status" value="1"/>
</dbReference>
<dbReference type="EMBL" id="BRYA01000679">
    <property type="protein sequence ID" value="GMI29311.1"/>
    <property type="molecule type" value="Genomic_DNA"/>
</dbReference>
<feature type="region of interest" description="Disordered" evidence="3">
    <location>
        <begin position="1"/>
        <end position="77"/>
    </location>
</feature>
<dbReference type="GO" id="GO:0005509">
    <property type="term" value="F:calcium ion binding"/>
    <property type="evidence" value="ECO:0007669"/>
    <property type="project" value="InterPro"/>
</dbReference>
<reference evidence="6" key="1">
    <citation type="journal article" date="2023" name="Commun. Biol.">
        <title>Genome analysis of Parmales, the sister group of diatoms, reveals the evolutionary specialization of diatoms from phago-mixotrophs to photoautotrophs.</title>
        <authorList>
            <person name="Ban H."/>
            <person name="Sato S."/>
            <person name="Yoshikawa S."/>
            <person name="Yamada K."/>
            <person name="Nakamura Y."/>
            <person name="Ichinomiya M."/>
            <person name="Sato N."/>
            <person name="Blanc-Mathieu R."/>
            <person name="Endo H."/>
            <person name="Kuwata A."/>
            <person name="Ogata H."/>
        </authorList>
    </citation>
    <scope>NUCLEOTIDE SEQUENCE [LARGE SCALE GENOMIC DNA]</scope>
</reference>
<evidence type="ECO:0000256" key="2">
    <source>
        <dbReference type="SAM" id="Coils"/>
    </source>
</evidence>
<gene>
    <name evidence="5" type="ORF">TrCOL_g6473</name>
</gene>
<evidence type="ECO:0000313" key="5">
    <source>
        <dbReference type="EMBL" id="GMI29311.1"/>
    </source>
</evidence>
<dbReference type="SMART" id="SM00054">
    <property type="entry name" value="EFh"/>
    <property type="match status" value="2"/>
</dbReference>
<dbReference type="InterPro" id="IPR018247">
    <property type="entry name" value="EF_Hand_1_Ca_BS"/>
</dbReference>
<dbReference type="InterPro" id="IPR011992">
    <property type="entry name" value="EF-hand-dom_pair"/>
</dbReference>
<sequence length="521" mass="58780">MDRSLGVIASEEGSLASSHSTLPLDNRSPGSYLPQHTGTVGGFGTHQPHDDDSSSDEDDDEFERRAQASRERDRVGRAESIHFPVLGGSTTSAVAVGGPPSSLTFGGMPSTIESSGGLAFKDPTAPTGPKDSRPLWKIQEARRRKKVREKMVEGLTLEDYNIASIKGRLLGERRARAPDMKKMMHMHNTPRDKEGKKVEVLESHKMVADNIIKTADQGTVDNSVSLNELQVFLEGTFYAGFMKWLTGKEDGDASRFHSLDDDGNHSIEVEELSVAVADYYSGYLKGVGWEEVVEFAEKSREEMEQQKKMRRRTIAKQKRITIRKAEEKKAREDHRKKKAAEKLVSTDHEKLDKIRHRLLAASYSSTTWGMNFNLMFERFDRDQNGELDLEELHTLVRKVLHVPPTAITDVELEALFSFLDYDGGGSIDQEELIAFIKKGEEEKMGVDLLPSHLKYMGPKRTEHEELCALINFKTKEEKEKEEKEEQPPPGEIPWNTSIISTRTEKPLVMCRHTGYIPLDKR</sequence>
<feature type="coiled-coil region" evidence="2">
    <location>
        <begin position="293"/>
        <end position="342"/>
    </location>
</feature>
<name>A0A9W7G2G8_9STRA</name>
<dbReference type="InterPro" id="IPR002048">
    <property type="entry name" value="EF_hand_dom"/>
</dbReference>
<feature type="region of interest" description="Disordered" evidence="3">
    <location>
        <begin position="476"/>
        <end position="496"/>
    </location>
</feature>
<dbReference type="AlphaFoldDB" id="A0A9W7G2G8"/>
<dbReference type="Proteomes" id="UP001165065">
    <property type="component" value="Unassembled WGS sequence"/>
</dbReference>
<dbReference type="CDD" id="cd00051">
    <property type="entry name" value="EFh"/>
    <property type="match status" value="1"/>
</dbReference>
<keyword evidence="1" id="KW-0106">Calcium</keyword>
<feature type="compositionally biased region" description="Basic and acidic residues" evidence="3">
    <location>
        <begin position="62"/>
        <end position="77"/>
    </location>
</feature>
<protein>
    <recommendedName>
        <fullName evidence="4">EF-hand domain-containing protein</fullName>
    </recommendedName>
</protein>
<feature type="domain" description="EF-hand" evidence="4">
    <location>
        <begin position="375"/>
        <end position="402"/>
    </location>
</feature>
<accession>A0A9W7G2G8</accession>
<dbReference type="OrthoDB" id="416789at2759"/>
<feature type="compositionally biased region" description="Basic and acidic residues" evidence="3">
    <location>
        <begin position="476"/>
        <end position="486"/>
    </location>
</feature>
<evidence type="ECO:0000259" key="4">
    <source>
        <dbReference type="PROSITE" id="PS50222"/>
    </source>
</evidence>
<evidence type="ECO:0000256" key="3">
    <source>
        <dbReference type="SAM" id="MobiDB-lite"/>
    </source>
</evidence>
<dbReference type="PROSITE" id="PS50222">
    <property type="entry name" value="EF_HAND_2"/>
    <property type="match status" value="2"/>
</dbReference>
<dbReference type="PROSITE" id="PS00018">
    <property type="entry name" value="EF_HAND_1"/>
    <property type="match status" value="3"/>
</dbReference>
<evidence type="ECO:0000256" key="1">
    <source>
        <dbReference type="ARBA" id="ARBA00022837"/>
    </source>
</evidence>
<dbReference type="Pfam" id="PF13499">
    <property type="entry name" value="EF-hand_7"/>
    <property type="match status" value="1"/>
</dbReference>
<organism evidence="5 6">
    <name type="scientific">Triparma columacea</name>
    <dbReference type="NCBI Taxonomy" id="722753"/>
    <lineage>
        <taxon>Eukaryota</taxon>
        <taxon>Sar</taxon>
        <taxon>Stramenopiles</taxon>
        <taxon>Ochrophyta</taxon>
        <taxon>Bolidophyceae</taxon>
        <taxon>Parmales</taxon>
        <taxon>Triparmaceae</taxon>
        <taxon>Triparma</taxon>
    </lineage>
</organism>
<evidence type="ECO:0000313" key="6">
    <source>
        <dbReference type="Proteomes" id="UP001165065"/>
    </source>
</evidence>
<dbReference type="SUPFAM" id="SSF47473">
    <property type="entry name" value="EF-hand"/>
    <property type="match status" value="1"/>
</dbReference>
<keyword evidence="2" id="KW-0175">Coiled coil</keyword>
<keyword evidence="6" id="KW-1185">Reference proteome</keyword>